<dbReference type="SUPFAM" id="SSF54001">
    <property type="entry name" value="Cysteine proteinases"/>
    <property type="match status" value="1"/>
</dbReference>
<comment type="caution">
    <text evidence="2">The sequence shown here is derived from an EMBL/GenBank/DDBJ whole genome shotgun (WGS) entry which is preliminary data.</text>
</comment>
<dbReference type="Pfam" id="PF01841">
    <property type="entry name" value="Transglut_core"/>
    <property type="match status" value="1"/>
</dbReference>
<sequence length="242" mass="27762">MIHVFWAERYGIKLNGARQSEVNLRSFKEKFPALLHLSNAPLTEPRPLEKRLVGNCRDFSDFLAALLKQKGIPARARCGFGKYFLPNHYEDHWVTEYWNTAEKRWSMVDAQLDEFQQKELKITFDTLNVPSYQFITGGKAWLLCRAGQANPDQFGIFKMRGMGFIRGDLIRDFLALNRIEILPWDAFGLIAKADNQLSEADLALLDHLAGLTLTPDAAFAEIRQLYAQEKELQVPASWFPIV</sequence>
<dbReference type="EMBL" id="VSSQ01074135">
    <property type="protein sequence ID" value="MPN25083.1"/>
    <property type="molecule type" value="Genomic_DNA"/>
</dbReference>
<protein>
    <recommendedName>
        <fullName evidence="1">Transglutaminase-like domain-containing protein</fullName>
    </recommendedName>
</protein>
<evidence type="ECO:0000259" key="1">
    <source>
        <dbReference type="Pfam" id="PF01841"/>
    </source>
</evidence>
<dbReference type="InterPro" id="IPR002931">
    <property type="entry name" value="Transglutaminase-like"/>
</dbReference>
<feature type="domain" description="Transglutaminase-like" evidence="1">
    <location>
        <begin position="52"/>
        <end position="110"/>
    </location>
</feature>
<reference evidence="2" key="1">
    <citation type="submission" date="2019-08" db="EMBL/GenBank/DDBJ databases">
        <authorList>
            <person name="Kucharzyk K."/>
            <person name="Murdoch R.W."/>
            <person name="Higgins S."/>
            <person name="Loffler F."/>
        </authorList>
    </citation>
    <scope>NUCLEOTIDE SEQUENCE</scope>
</reference>
<gene>
    <name evidence="2" type="ORF">SDC9_172490</name>
</gene>
<proteinExistence type="predicted"/>
<accession>A0A645GN04</accession>
<evidence type="ECO:0000313" key="2">
    <source>
        <dbReference type="EMBL" id="MPN25083.1"/>
    </source>
</evidence>
<name>A0A645GN04_9ZZZZ</name>
<dbReference type="AlphaFoldDB" id="A0A645GN04"/>
<dbReference type="InterPro" id="IPR038765">
    <property type="entry name" value="Papain-like_cys_pep_sf"/>
</dbReference>
<dbReference type="Gene3D" id="3.10.620.30">
    <property type="match status" value="1"/>
</dbReference>
<organism evidence="2">
    <name type="scientific">bioreactor metagenome</name>
    <dbReference type="NCBI Taxonomy" id="1076179"/>
    <lineage>
        <taxon>unclassified sequences</taxon>
        <taxon>metagenomes</taxon>
        <taxon>ecological metagenomes</taxon>
    </lineage>
</organism>